<evidence type="ECO:0000313" key="4">
    <source>
        <dbReference type="Proteomes" id="UP000030693"/>
    </source>
</evidence>
<dbReference type="InterPro" id="IPR039249">
    <property type="entry name" value="GPATCH11"/>
</dbReference>
<feature type="region of interest" description="Disordered" evidence="1">
    <location>
        <begin position="1"/>
        <end position="87"/>
    </location>
</feature>
<evidence type="ECO:0000256" key="1">
    <source>
        <dbReference type="SAM" id="MobiDB-lite"/>
    </source>
</evidence>
<keyword evidence="4" id="KW-1185">Reference proteome</keyword>
<dbReference type="EMBL" id="KB932205">
    <property type="protein sequence ID" value="KCV70086.1"/>
    <property type="molecule type" value="Genomic_DNA"/>
</dbReference>
<feature type="compositionally biased region" description="Basic residues" evidence="1">
    <location>
        <begin position="76"/>
        <end position="87"/>
    </location>
</feature>
<dbReference type="OrthoDB" id="786951at2759"/>
<feature type="compositionally biased region" description="Pro residues" evidence="1">
    <location>
        <begin position="342"/>
        <end position="352"/>
    </location>
</feature>
<gene>
    <name evidence="3" type="ORF">H696_03548</name>
</gene>
<dbReference type="PANTHER" id="PTHR21032:SF0">
    <property type="entry name" value="G PATCH DOMAIN-CONTAINING PROTEIN 11"/>
    <property type="match status" value="1"/>
</dbReference>
<accession>A0A058Z7K6</accession>
<feature type="region of interest" description="Disordered" evidence="1">
    <location>
        <begin position="326"/>
        <end position="355"/>
    </location>
</feature>
<proteinExistence type="predicted"/>
<name>A0A058Z7K6_FONAL</name>
<organism evidence="3">
    <name type="scientific">Fonticula alba</name>
    <name type="common">Slime mold</name>
    <dbReference type="NCBI Taxonomy" id="691883"/>
    <lineage>
        <taxon>Eukaryota</taxon>
        <taxon>Rotosphaerida</taxon>
        <taxon>Fonticulaceae</taxon>
        <taxon>Fonticula</taxon>
    </lineage>
</organism>
<sequence length="420" mass="44194">MFDSSPPSSPGQENTWPPPPAEYPALPPSALGGATAMDPSAERDSSSEEELDYMSDAVLQAAEDALQKSRSLTGRRPAKMVTKKRGPARTLPLAERAMDALRDGMQKPLQSDNKGFRLLYGETAPKPGGDSIFSGVVGAPPGGASSSAIPPAPIQVDLDRFELGHRLGLGFGMDELAAPFVADAAADSSMPAEPAHYAERVFQARSSRQDANDERAARKLCFRLDLKQNIPPSCLWPILWAKRFTSVQEIPTPPDTCLHCDVASGPGSPAPGEVAPPTEANGRASPRDSEGEADAPSEIGEPAALSKADMLATAPEVATVATAQGGTASDMPEASMGAAPSEPLPGDPPTATGPPCRIGVSGCSVFEALEVADRLSEVNEHLRRRHTFCIWCMDHFEPADSPGGSSRSQCPGPTRDLHFQ</sequence>
<dbReference type="AlphaFoldDB" id="A0A058Z7K6"/>
<feature type="compositionally biased region" description="Pro residues" evidence="1">
    <location>
        <begin position="16"/>
        <end position="27"/>
    </location>
</feature>
<dbReference type="Pfam" id="PF13821">
    <property type="entry name" value="DUF4187"/>
    <property type="match status" value="1"/>
</dbReference>
<evidence type="ECO:0000259" key="2">
    <source>
        <dbReference type="SMART" id="SM01173"/>
    </source>
</evidence>
<dbReference type="GO" id="GO:0000776">
    <property type="term" value="C:kinetochore"/>
    <property type="evidence" value="ECO:0007669"/>
    <property type="project" value="TreeGrafter"/>
</dbReference>
<dbReference type="PANTHER" id="PTHR21032">
    <property type="entry name" value="G PATCH DOMAIN-CONTAINING PROTEIN 11"/>
    <property type="match status" value="1"/>
</dbReference>
<reference evidence="3" key="1">
    <citation type="submission" date="2013-04" db="EMBL/GenBank/DDBJ databases">
        <title>The Genome Sequence of Fonticula alba ATCC 38817.</title>
        <authorList>
            <consortium name="The Broad Institute Genomics Platform"/>
            <person name="Russ C."/>
            <person name="Cuomo C."/>
            <person name="Burger G."/>
            <person name="Gray M.W."/>
            <person name="Holland P.W.H."/>
            <person name="King N."/>
            <person name="Lang F.B.F."/>
            <person name="Roger A.J."/>
            <person name="Ruiz-Trillo I."/>
            <person name="Brown M."/>
            <person name="Walker B."/>
            <person name="Young S."/>
            <person name="Zeng Q."/>
            <person name="Gargeya S."/>
            <person name="Fitzgerald M."/>
            <person name="Haas B."/>
            <person name="Abouelleil A."/>
            <person name="Allen A.W."/>
            <person name="Alvarado L."/>
            <person name="Arachchi H.M."/>
            <person name="Berlin A.M."/>
            <person name="Chapman S.B."/>
            <person name="Gainer-Dewar J."/>
            <person name="Goldberg J."/>
            <person name="Griggs A."/>
            <person name="Gujja S."/>
            <person name="Hansen M."/>
            <person name="Howarth C."/>
            <person name="Imamovic A."/>
            <person name="Ireland A."/>
            <person name="Larimer J."/>
            <person name="McCowan C."/>
            <person name="Murphy C."/>
            <person name="Pearson M."/>
            <person name="Poon T.W."/>
            <person name="Priest M."/>
            <person name="Roberts A."/>
            <person name="Saif S."/>
            <person name="Shea T."/>
            <person name="Sisk P."/>
            <person name="Sykes S."/>
            <person name="Wortman J."/>
            <person name="Nusbaum C."/>
            <person name="Birren B."/>
        </authorList>
    </citation>
    <scope>NUCLEOTIDE SEQUENCE [LARGE SCALE GENOMIC DNA]</scope>
    <source>
        <strain evidence="3">ATCC 38817</strain>
    </source>
</reference>
<feature type="domain" description="DUF4187" evidence="2">
    <location>
        <begin position="360"/>
        <end position="418"/>
    </location>
</feature>
<feature type="region of interest" description="Disordered" evidence="1">
    <location>
        <begin position="399"/>
        <end position="420"/>
    </location>
</feature>
<dbReference type="SMART" id="SM01173">
    <property type="entry name" value="DUF4187"/>
    <property type="match status" value="1"/>
</dbReference>
<dbReference type="RefSeq" id="XP_009495692.1">
    <property type="nucleotide sequence ID" value="XM_009497417.1"/>
</dbReference>
<evidence type="ECO:0000313" key="3">
    <source>
        <dbReference type="EMBL" id="KCV70086.1"/>
    </source>
</evidence>
<protein>
    <recommendedName>
        <fullName evidence="2">DUF4187 domain-containing protein</fullName>
    </recommendedName>
</protein>
<dbReference type="Proteomes" id="UP000030693">
    <property type="component" value="Unassembled WGS sequence"/>
</dbReference>
<dbReference type="InterPro" id="IPR025239">
    <property type="entry name" value="DUF4187"/>
</dbReference>
<dbReference type="GeneID" id="20528273"/>
<feature type="region of interest" description="Disordered" evidence="1">
    <location>
        <begin position="261"/>
        <end position="297"/>
    </location>
</feature>
<dbReference type="STRING" id="691883.A0A058Z7K6"/>